<evidence type="ECO:0000256" key="3">
    <source>
        <dbReference type="ARBA" id="ARBA00022475"/>
    </source>
</evidence>
<keyword evidence="3" id="KW-1003">Cell membrane</keyword>
<keyword evidence="4 7" id="KW-0812">Transmembrane</keyword>
<dbReference type="SUPFAM" id="SSF161098">
    <property type="entry name" value="MetI-like"/>
    <property type="match status" value="1"/>
</dbReference>
<comment type="subcellular location">
    <subcellularLocation>
        <location evidence="1 7">Cell membrane</location>
        <topology evidence="1 7">Multi-pass membrane protein</topology>
    </subcellularLocation>
</comment>
<dbReference type="GO" id="GO:0055085">
    <property type="term" value="P:transmembrane transport"/>
    <property type="evidence" value="ECO:0007669"/>
    <property type="project" value="InterPro"/>
</dbReference>
<dbReference type="InterPro" id="IPR035906">
    <property type="entry name" value="MetI-like_sf"/>
</dbReference>
<organism evidence="9 10">
    <name type="scientific">Eubacterium barkeri</name>
    <name type="common">Clostridium barkeri</name>
    <dbReference type="NCBI Taxonomy" id="1528"/>
    <lineage>
        <taxon>Bacteria</taxon>
        <taxon>Bacillati</taxon>
        <taxon>Bacillota</taxon>
        <taxon>Clostridia</taxon>
        <taxon>Eubacteriales</taxon>
        <taxon>Eubacteriaceae</taxon>
        <taxon>Eubacterium</taxon>
    </lineage>
</organism>
<dbReference type="PROSITE" id="PS50928">
    <property type="entry name" value="ABC_TM1"/>
    <property type="match status" value="1"/>
</dbReference>
<evidence type="ECO:0000313" key="10">
    <source>
        <dbReference type="Proteomes" id="UP000199652"/>
    </source>
</evidence>
<evidence type="ECO:0000256" key="2">
    <source>
        <dbReference type="ARBA" id="ARBA00022448"/>
    </source>
</evidence>
<name>A0A1H3HKE3_EUBBA</name>
<evidence type="ECO:0000313" key="9">
    <source>
        <dbReference type="EMBL" id="SDY15957.1"/>
    </source>
</evidence>
<feature type="transmembrane region" description="Helical" evidence="7">
    <location>
        <begin position="90"/>
        <end position="112"/>
    </location>
</feature>
<dbReference type="InterPro" id="IPR050366">
    <property type="entry name" value="BP-dependent_transpt_permease"/>
</dbReference>
<keyword evidence="10" id="KW-1185">Reference proteome</keyword>
<gene>
    <name evidence="9" type="ORF">SAMN04488579_11819</name>
</gene>
<feature type="domain" description="ABC transmembrane type-1" evidence="8">
    <location>
        <begin position="88"/>
        <end position="279"/>
    </location>
</feature>
<dbReference type="Gene3D" id="1.10.3720.10">
    <property type="entry name" value="MetI-like"/>
    <property type="match status" value="1"/>
</dbReference>
<evidence type="ECO:0000259" key="8">
    <source>
        <dbReference type="PROSITE" id="PS50928"/>
    </source>
</evidence>
<dbReference type="PANTHER" id="PTHR43386">
    <property type="entry name" value="OLIGOPEPTIDE TRANSPORT SYSTEM PERMEASE PROTEIN APPC"/>
    <property type="match status" value="1"/>
</dbReference>
<keyword evidence="6 7" id="KW-0472">Membrane</keyword>
<evidence type="ECO:0000256" key="5">
    <source>
        <dbReference type="ARBA" id="ARBA00022989"/>
    </source>
</evidence>
<dbReference type="PANTHER" id="PTHR43386:SF1">
    <property type="entry name" value="D,D-DIPEPTIDE TRANSPORT SYSTEM PERMEASE PROTEIN DDPC-RELATED"/>
    <property type="match status" value="1"/>
</dbReference>
<feature type="transmembrane region" description="Helical" evidence="7">
    <location>
        <begin position="29"/>
        <end position="49"/>
    </location>
</feature>
<dbReference type="InterPro" id="IPR000515">
    <property type="entry name" value="MetI-like"/>
</dbReference>
<evidence type="ECO:0000256" key="6">
    <source>
        <dbReference type="ARBA" id="ARBA00023136"/>
    </source>
</evidence>
<comment type="similarity">
    <text evidence="7">Belongs to the binding-protein-dependent transport system permease family.</text>
</comment>
<feature type="transmembrane region" description="Helical" evidence="7">
    <location>
        <begin position="229"/>
        <end position="246"/>
    </location>
</feature>
<evidence type="ECO:0000256" key="1">
    <source>
        <dbReference type="ARBA" id="ARBA00004651"/>
    </source>
</evidence>
<dbReference type="Proteomes" id="UP000199652">
    <property type="component" value="Unassembled WGS sequence"/>
</dbReference>
<proteinExistence type="inferred from homology"/>
<accession>A0A1H3HKE3</accession>
<dbReference type="Pfam" id="PF00528">
    <property type="entry name" value="BPD_transp_1"/>
    <property type="match status" value="1"/>
</dbReference>
<keyword evidence="2 7" id="KW-0813">Transport</keyword>
<dbReference type="AlphaFoldDB" id="A0A1H3HKE3"/>
<feature type="transmembrane region" description="Helical" evidence="7">
    <location>
        <begin position="124"/>
        <end position="147"/>
    </location>
</feature>
<feature type="transmembrane region" description="Helical" evidence="7">
    <location>
        <begin position="258"/>
        <end position="282"/>
    </location>
</feature>
<dbReference type="GO" id="GO:0005886">
    <property type="term" value="C:plasma membrane"/>
    <property type="evidence" value="ECO:0007669"/>
    <property type="project" value="UniProtKB-SubCell"/>
</dbReference>
<dbReference type="OrthoDB" id="9797852at2"/>
<dbReference type="RefSeq" id="WP_090246181.1">
    <property type="nucleotide sequence ID" value="NZ_FNOU01000018.1"/>
</dbReference>
<dbReference type="STRING" id="1528.SAMN04488579_11819"/>
<evidence type="ECO:0000256" key="4">
    <source>
        <dbReference type="ARBA" id="ARBA00022692"/>
    </source>
</evidence>
<reference evidence="10" key="1">
    <citation type="submission" date="2016-10" db="EMBL/GenBank/DDBJ databases">
        <authorList>
            <person name="Varghese N."/>
            <person name="Submissions S."/>
        </authorList>
    </citation>
    <scope>NUCLEOTIDE SEQUENCE [LARGE SCALE GENOMIC DNA]</scope>
    <source>
        <strain evidence="10">VPI 5359</strain>
    </source>
</reference>
<protein>
    <submittedName>
        <fullName evidence="9">Peptide/nickel transport system permease protein</fullName>
    </submittedName>
</protein>
<sequence>MNDPFKIVGIQELPAAPVLRPKWYQGKPILSMAILGLIVLGCLFCQLIMTKDPTYMNLMDYNQAPNRTYLFGTDTMGRDIFSMIWYGGRISLFIGFFSTAISTAIAIVFGAVSGCAPPWLDTLLMRLTDIILSIPGLLLTILVLAILGQANVLTISIVIGLTSWTSIAKVVRTEVQQIRNSEYVLASRCMGGGFFHILWYHLTPNFISSIMFMVVMNIRSAIVAESTLSFMGLGLPLEIISWGSMLSLSEKALLTNSWWIILIPGFFLVLTLMCVTNIGNYLRKSSNRSQSNL</sequence>
<dbReference type="EMBL" id="FNOU01000018">
    <property type="protein sequence ID" value="SDY15957.1"/>
    <property type="molecule type" value="Genomic_DNA"/>
</dbReference>
<evidence type="ECO:0000256" key="7">
    <source>
        <dbReference type="RuleBase" id="RU363032"/>
    </source>
</evidence>
<keyword evidence="5 7" id="KW-1133">Transmembrane helix</keyword>
<dbReference type="CDD" id="cd06261">
    <property type="entry name" value="TM_PBP2"/>
    <property type="match status" value="1"/>
</dbReference>